<dbReference type="EMBL" id="ML976992">
    <property type="protein sequence ID" value="KAF1956365.1"/>
    <property type="molecule type" value="Genomic_DNA"/>
</dbReference>
<dbReference type="Pfam" id="PF00172">
    <property type="entry name" value="Zn_clus"/>
    <property type="match status" value="1"/>
</dbReference>
<feature type="compositionally biased region" description="Polar residues" evidence="6">
    <location>
        <begin position="973"/>
        <end position="985"/>
    </location>
</feature>
<evidence type="ECO:0000256" key="1">
    <source>
        <dbReference type="ARBA" id="ARBA00004123"/>
    </source>
</evidence>
<evidence type="ECO:0000259" key="7">
    <source>
        <dbReference type="PROSITE" id="PS50048"/>
    </source>
</evidence>
<protein>
    <recommendedName>
        <fullName evidence="7">Zn(2)-C6 fungal-type domain-containing protein</fullName>
    </recommendedName>
</protein>
<dbReference type="SMART" id="SM00066">
    <property type="entry name" value="GAL4"/>
    <property type="match status" value="1"/>
</dbReference>
<feature type="region of interest" description="Disordered" evidence="6">
    <location>
        <begin position="1"/>
        <end position="38"/>
    </location>
</feature>
<keyword evidence="9" id="KW-1185">Reference proteome</keyword>
<evidence type="ECO:0000313" key="8">
    <source>
        <dbReference type="EMBL" id="KAF1956365.1"/>
    </source>
</evidence>
<evidence type="ECO:0000256" key="5">
    <source>
        <dbReference type="ARBA" id="ARBA00023242"/>
    </source>
</evidence>
<keyword evidence="4" id="KW-0804">Transcription</keyword>
<keyword evidence="3" id="KW-0805">Transcription regulation</keyword>
<feature type="compositionally biased region" description="Polar residues" evidence="6">
    <location>
        <begin position="946"/>
        <end position="955"/>
    </location>
</feature>
<dbReference type="GO" id="GO:0000981">
    <property type="term" value="F:DNA-binding transcription factor activity, RNA polymerase II-specific"/>
    <property type="evidence" value="ECO:0007669"/>
    <property type="project" value="InterPro"/>
</dbReference>
<proteinExistence type="predicted"/>
<feature type="region of interest" description="Disordered" evidence="6">
    <location>
        <begin position="286"/>
        <end position="335"/>
    </location>
</feature>
<dbReference type="GO" id="GO:0008270">
    <property type="term" value="F:zinc ion binding"/>
    <property type="evidence" value="ECO:0007669"/>
    <property type="project" value="InterPro"/>
</dbReference>
<dbReference type="OrthoDB" id="5370478at2759"/>
<keyword evidence="5" id="KW-0539">Nucleus</keyword>
<feature type="region of interest" description="Disordered" evidence="6">
    <location>
        <begin position="125"/>
        <end position="155"/>
    </location>
</feature>
<organism evidence="8 9">
    <name type="scientific">Byssothecium circinans</name>
    <dbReference type="NCBI Taxonomy" id="147558"/>
    <lineage>
        <taxon>Eukaryota</taxon>
        <taxon>Fungi</taxon>
        <taxon>Dikarya</taxon>
        <taxon>Ascomycota</taxon>
        <taxon>Pezizomycotina</taxon>
        <taxon>Dothideomycetes</taxon>
        <taxon>Pleosporomycetidae</taxon>
        <taxon>Pleosporales</taxon>
        <taxon>Massarineae</taxon>
        <taxon>Massarinaceae</taxon>
        <taxon>Byssothecium</taxon>
    </lineage>
</organism>
<dbReference type="GO" id="GO:0003677">
    <property type="term" value="F:DNA binding"/>
    <property type="evidence" value="ECO:0007669"/>
    <property type="project" value="InterPro"/>
</dbReference>
<evidence type="ECO:0000256" key="2">
    <source>
        <dbReference type="ARBA" id="ARBA00022723"/>
    </source>
</evidence>
<evidence type="ECO:0000256" key="4">
    <source>
        <dbReference type="ARBA" id="ARBA00023163"/>
    </source>
</evidence>
<dbReference type="GO" id="GO:0006351">
    <property type="term" value="P:DNA-templated transcription"/>
    <property type="evidence" value="ECO:0007669"/>
    <property type="project" value="InterPro"/>
</dbReference>
<dbReference type="InterPro" id="IPR036864">
    <property type="entry name" value="Zn2-C6_fun-type_DNA-bd_sf"/>
</dbReference>
<dbReference type="PROSITE" id="PS00463">
    <property type="entry name" value="ZN2_CY6_FUNGAL_1"/>
    <property type="match status" value="1"/>
</dbReference>
<dbReference type="InterPro" id="IPR007219">
    <property type="entry name" value="XnlR_reg_dom"/>
</dbReference>
<dbReference type="Pfam" id="PF04082">
    <property type="entry name" value="Fungal_trans"/>
    <property type="match status" value="1"/>
</dbReference>
<feature type="region of interest" description="Disordered" evidence="6">
    <location>
        <begin position="217"/>
        <end position="244"/>
    </location>
</feature>
<comment type="subcellular location">
    <subcellularLocation>
        <location evidence="1">Nucleus</location>
    </subcellularLocation>
</comment>
<dbReference type="AlphaFoldDB" id="A0A6A5TUQ0"/>
<feature type="compositionally biased region" description="Basic and acidic residues" evidence="6">
    <location>
        <begin position="133"/>
        <end position="144"/>
    </location>
</feature>
<dbReference type="PANTHER" id="PTHR47338:SF5">
    <property type="entry name" value="ZN(II)2CYS6 TRANSCRIPTION FACTOR (EUROFUNG)"/>
    <property type="match status" value="1"/>
</dbReference>
<keyword evidence="2" id="KW-0479">Metal-binding</keyword>
<dbReference type="PANTHER" id="PTHR47338">
    <property type="entry name" value="ZN(II)2CYS6 TRANSCRIPTION FACTOR (EUROFUNG)-RELATED"/>
    <property type="match status" value="1"/>
</dbReference>
<evidence type="ECO:0000256" key="3">
    <source>
        <dbReference type="ARBA" id="ARBA00023015"/>
    </source>
</evidence>
<dbReference type="SMART" id="SM00906">
    <property type="entry name" value="Fungal_trans"/>
    <property type="match status" value="1"/>
</dbReference>
<dbReference type="Proteomes" id="UP000800035">
    <property type="component" value="Unassembled WGS sequence"/>
</dbReference>
<feature type="region of interest" description="Disordered" evidence="6">
    <location>
        <begin position="920"/>
        <end position="985"/>
    </location>
</feature>
<dbReference type="PROSITE" id="PS50048">
    <property type="entry name" value="ZN2_CY6_FUNGAL_2"/>
    <property type="match status" value="1"/>
</dbReference>
<feature type="compositionally biased region" description="Low complexity" evidence="6">
    <location>
        <begin position="23"/>
        <end position="38"/>
    </location>
</feature>
<dbReference type="SUPFAM" id="SSF57701">
    <property type="entry name" value="Zn2/Cys6 DNA-binding domain"/>
    <property type="match status" value="1"/>
</dbReference>
<accession>A0A6A5TUQ0</accession>
<dbReference type="CDD" id="cd12148">
    <property type="entry name" value="fungal_TF_MHR"/>
    <property type="match status" value="1"/>
</dbReference>
<name>A0A6A5TUQ0_9PLEO</name>
<evidence type="ECO:0000313" key="9">
    <source>
        <dbReference type="Proteomes" id="UP000800035"/>
    </source>
</evidence>
<feature type="domain" description="Zn(2)-C6 fungal-type" evidence="7">
    <location>
        <begin position="249"/>
        <end position="281"/>
    </location>
</feature>
<dbReference type="InterPro" id="IPR050815">
    <property type="entry name" value="TF_fung"/>
</dbReference>
<dbReference type="GO" id="GO:0005634">
    <property type="term" value="C:nucleus"/>
    <property type="evidence" value="ECO:0007669"/>
    <property type="project" value="UniProtKB-SubCell"/>
</dbReference>
<evidence type="ECO:0000256" key="6">
    <source>
        <dbReference type="SAM" id="MobiDB-lite"/>
    </source>
</evidence>
<reference evidence="8" key="1">
    <citation type="journal article" date="2020" name="Stud. Mycol.">
        <title>101 Dothideomycetes genomes: a test case for predicting lifestyles and emergence of pathogens.</title>
        <authorList>
            <person name="Haridas S."/>
            <person name="Albert R."/>
            <person name="Binder M."/>
            <person name="Bloem J."/>
            <person name="Labutti K."/>
            <person name="Salamov A."/>
            <person name="Andreopoulos B."/>
            <person name="Baker S."/>
            <person name="Barry K."/>
            <person name="Bills G."/>
            <person name="Bluhm B."/>
            <person name="Cannon C."/>
            <person name="Castanera R."/>
            <person name="Culley D."/>
            <person name="Daum C."/>
            <person name="Ezra D."/>
            <person name="Gonzalez J."/>
            <person name="Henrissat B."/>
            <person name="Kuo A."/>
            <person name="Liang C."/>
            <person name="Lipzen A."/>
            <person name="Lutzoni F."/>
            <person name="Magnuson J."/>
            <person name="Mondo S."/>
            <person name="Nolan M."/>
            <person name="Ohm R."/>
            <person name="Pangilinan J."/>
            <person name="Park H.-J."/>
            <person name="Ramirez L."/>
            <person name="Alfaro M."/>
            <person name="Sun H."/>
            <person name="Tritt A."/>
            <person name="Yoshinaga Y."/>
            <person name="Zwiers L.-H."/>
            <person name="Turgeon B."/>
            <person name="Goodwin S."/>
            <person name="Spatafora J."/>
            <person name="Crous P."/>
            <person name="Grigoriev I."/>
        </authorList>
    </citation>
    <scope>NUCLEOTIDE SEQUENCE</scope>
    <source>
        <strain evidence="8">CBS 675.92</strain>
    </source>
</reference>
<sequence length="1102" mass="122632">MAFIDSGVGGVRDSEGHRMAGHSSSGRQTTSQTTAQRAEAALPACQSHPLAVLPASPVCASVQECPEGCESRESPVAASDCPCGPRTVLPRISVPSGFPGRHHSVSVSVSVGIANRRATHNFVPIHHRPAALGDRDREPSDHRQNTAFKGQRRRRRTRVPAGFLVHCAAAAAAAPSAAAARIAASPTPSPSPSASAPSAPSAAISITSICADPGIPYHGPSLTIHQGRGASHGAGGKKSEQGRHRSSIACAHCRKSKVRCSNNGINTDCELCKKNNRVCIYPTGGPASSESAVKRRPSASAGHDADGSGELPRKKSKKQGAAHIAPKGKIPSNEDLLDSKQITPQLLVDLWDIFEQHFATDLCFLHKEKFPGQLSRFNSSQVTEPFASLLLAFLALTVPFHKTFVERYWSGVTPSTISKRYADAARTRLNSNSGQSTGIPRIEKTQALLMLCLQEWRSCQGAQCFQTLATAVSCAILQNLHVQRDLNPFARATIEPGLNEATSGKEWFIEAETKRRTFWSCYIMDSYVSSGNNRPWRIRFEDIKIQLPCSEKDYFFGRNVRTMKLREDRSGFQKRRDQYYALRSSQHSVNGASHFWESSAVRSSDDDPRWEDEREQECLSWFIKALDVYRDVIWWTCNVTRRYEEKAPWDKESTFYKCEAKLDELKQNLPMDLILSETVTNSQIAFKKHRDYVLLHSIFAICDMALHREYLPGLPCGEPKPAGPIDGNIPDALNTGRPDHWYEEDAEKCFKACREFLELMGNCQDRNALVETPMTGFTLFYALQIVLWTCFFPNFDEGKHVRLLDKEDPNRKKDPVLLKNFDRAWGLLLHMRSNLRMANSWCRDARTYYKKLVKATKSYRETFGSPESNGSCSSDTMRSDHGINLWSQIEKQLKEMGDHKMDIEYKKDAEDDEVVLNIRHEDETYEADSVGAVKSEDGDARDGTPQPWNAVNNSHAPVKAQSEAGTPRAKVTNDYNGATPYTPNPSNTEYGHFAPPSFNGVHSQPPGNVYQAPESTDRETLHPPAPISNSFGGNLINSYSQAEGQKHWHDTYNGAHHGTGIQFHTFGNGYDTSIVYEPDPWQHMGMMQPNATPTYPTEYQQQ</sequence>
<dbReference type="Gene3D" id="4.10.240.10">
    <property type="entry name" value="Zn(2)-C6 fungal-type DNA-binding domain"/>
    <property type="match status" value="1"/>
</dbReference>
<dbReference type="CDD" id="cd00067">
    <property type="entry name" value="GAL4"/>
    <property type="match status" value="1"/>
</dbReference>
<dbReference type="InterPro" id="IPR001138">
    <property type="entry name" value="Zn2Cys6_DnaBD"/>
</dbReference>
<gene>
    <name evidence="8" type="ORF">CC80DRAFT_548662</name>
</gene>